<dbReference type="AlphaFoldDB" id="A0A5C4LXE5"/>
<evidence type="ECO:0000313" key="2">
    <source>
        <dbReference type="Proteomes" id="UP000305546"/>
    </source>
</evidence>
<name>A0A5C4LXE5_9PSEU</name>
<evidence type="ECO:0008006" key="3">
    <source>
        <dbReference type="Google" id="ProtNLM"/>
    </source>
</evidence>
<evidence type="ECO:0000313" key="1">
    <source>
        <dbReference type="EMBL" id="TNC23609.1"/>
    </source>
</evidence>
<gene>
    <name evidence="1" type="ORF">FG385_20875</name>
</gene>
<dbReference type="EMBL" id="VDFW01000019">
    <property type="protein sequence ID" value="TNC23609.1"/>
    <property type="molecule type" value="Genomic_DNA"/>
</dbReference>
<dbReference type="OrthoDB" id="3633099at2"/>
<protein>
    <recommendedName>
        <fullName evidence="3">ClpX-type ZB domain-containing protein</fullName>
    </recommendedName>
</protein>
<accession>A0A5C4LXE5</accession>
<keyword evidence="2" id="KW-1185">Reference proteome</keyword>
<organism evidence="1 2">
    <name type="scientific">Amycolatopsis alkalitolerans</name>
    <dbReference type="NCBI Taxonomy" id="2547244"/>
    <lineage>
        <taxon>Bacteria</taxon>
        <taxon>Bacillati</taxon>
        <taxon>Actinomycetota</taxon>
        <taxon>Actinomycetes</taxon>
        <taxon>Pseudonocardiales</taxon>
        <taxon>Pseudonocardiaceae</taxon>
        <taxon>Amycolatopsis</taxon>
    </lineage>
</organism>
<dbReference type="Proteomes" id="UP000305546">
    <property type="component" value="Unassembled WGS sequence"/>
</dbReference>
<comment type="caution">
    <text evidence="1">The sequence shown here is derived from an EMBL/GenBank/DDBJ whole genome shotgun (WGS) entry which is preliminary data.</text>
</comment>
<sequence length="129" mass="14266">MERTENTEHLVNGRTALCRFCDRPGAKGLHRAPGPLGPICPDCLDTGRALCQDGRERSLRGPKLARLVTAPGVPCEFCGRSRRHGVLRHHRPLPRMRCIPGEAVICADCLARGTQLLARVTRVCRPRIL</sequence>
<reference evidence="1 2" key="1">
    <citation type="submission" date="2019-06" db="EMBL/GenBank/DDBJ databases">
        <title>Amycolatopsis alkalitolerans sp. nov., isolated from Gastrodia elata Blume.</title>
        <authorList>
            <person name="Narsing Rao M.P."/>
            <person name="Li W.J."/>
        </authorList>
    </citation>
    <scope>NUCLEOTIDE SEQUENCE [LARGE SCALE GENOMIC DNA]</scope>
    <source>
        <strain evidence="1 2">SYSUP0005</strain>
    </source>
</reference>
<proteinExistence type="predicted"/>